<dbReference type="EMBL" id="PVNK01000152">
    <property type="protein sequence ID" value="PRP97597.1"/>
    <property type="molecule type" value="Genomic_DNA"/>
</dbReference>
<proteinExistence type="inferred from homology"/>
<feature type="transmembrane region" description="Helical" evidence="8">
    <location>
        <begin position="20"/>
        <end position="38"/>
    </location>
</feature>
<name>A0A2S9XXJ7_9BACT</name>
<keyword evidence="7" id="KW-0813">Transport</keyword>
<evidence type="ECO:0000256" key="6">
    <source>
        <dbReference type="ARBA" id="ARBA00023136"/>
    </source>
</evidence>
<keyword evidence="6 8" id="KW-0472">Membrane</keyword>
<comment type="subcellular location">
    <subcellularLocation>
        <location evidence="1">Cell membrane</location>
        <topology evidence="1">Single-pass membrane protein</topology>
    </subcellularLocation>
    <subcellularLocation>
        <location evidence="7">Cell membrane</location>
        <topology evidence="7">Single-pass type II membrane protein</topology>
    </subcellularLocation>
</comment>
<evidence type="ECO:0000256" key="4">
    <source>
        <dbReference type="ARBA" id="ARBA00022692"/>
    </source>
</evidence>
<evidence type="ECO:0000256" key="2">
    <source>
        <dbReference type="ARBA" id="ARBA00005811"/>
    </source>
</evidence>
<dbReference type="PANTHER" id="PTHR30558:SF7">
    <property type="entry name" value="TOL-PAL SYSTEM PROTEIN TOLR"/>
    <property type="match status" value="1"/>
</dbReference>
<dbReference type="RefSeq" id="WP_106392644.1">
    <property type="nucleotide sequence ID" value="NZ_PVNK01000152.1"/>
</dbReference>
<evidence type="ECO:0000256" key="5">
    <source>
        <dbReference type="ARBA" id="ARBA00022989"/>
    </source>
</evidence>
<comment type="caution">
    <text evidence="9">The sequence shown here is derived from an EMBL/GenBank/DDBJ whole genome shotgun (WGS) entry which is preliminary data.</text>
</comment>
<dbReference type="InterPro" id="IPR003400">
    <property type="entry name" value="ExbD"/>
</dbReference>
<dbReference type="Gene3D" id="3.30.420.270">
    <property type="match status" value="1"/>
</dbReference>
<keyword evidence="7" id="KW-0653">Protein transport</keyword>
<keyword evidence="4 7" id="KW-0812">Transmembrane</keyword>
<dbReference type="OrthoDB" id="5513472at2"/>
<accession>A0A2S9XXJ7</accession>
<dbReference type="GO" id="GO:0022857">
    <property type="term" value="F:transmembrane transporter activity"/>
    <property type="evidence" value="ECO:0007669"/>
    <property type="project" value="InterPro"/>
</dbReference>
<gene>
    <name evidence="9" type="primary">exbD_3</name>
    <name evidence="9" type="ORF">ENSA5_32900</name>
</gene>
<evidence type="ECO:0000256" key="1">
    <source>
        <dbReference type="ARBA" id="ARBA00004162"/>
    </source>
</evidence>
<evidence type="ECO:0000313" key="9">
    <source>
        <dbReference type="EMBL" id="PRP97597.1"/>
    </source>
</evidence>
<sequence>MGVTLDAGGGDKKVKPNINVTPLVDVVLVLLIIFMLVIPNMQEGVPIELFKANNAEQDESEAEPITVSIALDRDSGEIGYYIADPEGERALTRDGLVAELAGIHEADPSRQLLVRGDARIEYGEIREVFHDCQNLGFAYIQLAVGAQKEGWQEG</sequence>
<dbReference type="Pfam" id="PF02472">
    <property type="entry name" value="ExbD"/>
    <property type="match status" value="1"/>
</dbReference>
<organism evidence="9 10">
    <name type="scientific">Enhygromyxa salina</name>
    <dbReference type="NCBI Taxonomy" id="215803"/>
    <lineage>
        <taxon>Bacteria</taxon>
        <taxon>Pseudomonadati</taxon>
        <taxon>Myxococcota</taxon>
        <taxon>Polyangia</taxon>
        <taxon>Nannocystales</taxon>
        <taxon>Nannocystaceae</taxon>
        <taxon>Enhygromyxa</taxon>
    </lineage>
</organism>
<dbReference type="Proteomes" id="UP000237968">
    <property type="component" value="Unassembled WGS sequence"/>
</dbReference>
<keyword evidence="10" id="KW-1185">Reference proteome</keyword>
<protein>
    <submittedName>
        <fullName evidence="9">Biopolymer transport protein ExbD</fullName>
    </submittedName>
</protein>
<dbReference type="GO" id="GO:0005886">
    <property type="term" value="C:plasma membrane"/>
    <property type="evidence" value="ECO:0007669"/>
    <property type="project" value="UniProtKB-SubCell"/>
</dbReference>
<keyword evidence="3" id="KW-1003">Cell membrane</keyword>
<evidence type="ECO:0000256" key="3">
    <source>
        <dbReference type="ARBA" id="ARBA00022475"/>
    </source>
</evidence>
<dbReference type="GO" id="GO:0015031">
    <property type="term" value="P:protein transport"/>
    <property type="evidence" value="ECO:0007669"/>
    <property type="project" value="UniProtKB-KW"/>
</dbReference>
<reference evidence="9 10" key="1">
    <citation type="submission" date="2018-03" db="EMBL/GenBank/DDBJ databases">
        <title>Draft Genome Sequences of the Obligatory Marine Myxobacteria Enhygromyxa salina SWB005.</title>
        <authorList>
            <person name="Poehlein A."/>
            <person name="Moghaddam J.A."/>
            <person name="Harms H."/>
            <person name="Alanjari M."/>
            <person name="Koenig G.M."/>
            <person name="Daniel R."/>
            <person name="Schaeberle T.F."/>
        </authorList>
    </citation>
    <scope>NUCLEOTIDE SEQUENCE [LARGE SCALE GENOMIC DNA]</scope>
    <source>
        <strain evidence="9 10">SWB005</strain>
    </source>
</reference>
<evidence type="ECO:0000313" key="10">
    <source>
        <dbReference type="Proteomes" id="UP000237968"/>
    </source>
</evidence>
<evidence type="ECO:0000256" key="8">
    <source>
        <dbReference type="SAM" id="Phobius"/>
    </source>
</evidence>
<dbReference type="PANTHER" id="PTHR30558">
    <property type="entry name" value="EXBD MEMBRANE COMPONENT OF PMF-DRIVEN MACROMOLECULE IMPORT SYSTEM"/>
    <property type="match status" value="1"/>
</dbReference>
<evidence type="ECO:0000256" key="7">
    <source>
        <dbReference type="RuleBase" id="RU003879"/>
    </source>
</evidence>
<keyword evidence="5 8" id="KW-1133">Transmembrane helix</keyword>
<dbReference type="AlphaFoldDB" id="A0A2S9XXJ7"/>
<comment type="similarity">
    <text evidence="2 7">Belongs to the ExbD/TolR family.</text>
</comment>